<dbReference type="Proteomes" id="UP000824241">
    <property type="component" value="Unassembled WGS sequence"/>
</dbReference>
<reference evidence="1" key="2">
    <citation type="journal article" date="2021" name="PeerJ">
        <title>Extensive microbial diversity within the chicken gut microbiome revealed by metagenomics and culture.</title>
        <authorList>
            <person name="Gilroy R."/>
            <person name="Ravi A."/>
            <person name="Getino M."/>
            <person name="Pursley I."/>
            <person name="Horton D.L."/>
            <person name="Alikhan N.F."/>
            <person name="Baker D."/>
            <person name="Gharbi K."/>
            <person name="Hall N."/>
            <person name="Watson M."/>
            <person name="Adriaenssens E.M."/>
            <person name="Foster-Nyarko E."/>
            <person name="Jarju S."/>
            <person name="Secka A."/>
            <person name="Antonio M."/>
            <person name="Oren A."/>
            <person name="Chaudhuri R.R."/>
            <person name="La Ragione R."/>
            <person name="Hildebrand F."/>
            <person name="Pallen M.J."/>
        </authorList>
    </citation>
    <scope>NUCLEOTIDE SEQUENCE</scope>
    <source>
        <strain evidence="1">CHK189-12415</strain>
    </source>
</reference>
<gene>
    <name evidence="1" type="ORF">IAB37_03665</name>
</gene>
<proteinExistence type="predicted"/>
<sequence length="230" mass="25855">MKSKRKRVLLAVVGTAVLLAAGVFGVWQYRRATWRYPYSPETRQLHYSEAMMSFVYFPSMETTLRFADNVVRGVVTEVGESPFADASGMSFSIRVKETLLGAPTPDTLTLYISGDRESGVAKPHQNDDLVLFLIYYPDYEIYQLAEREAAMFAVMPGNTLYAFYTHPSFVEYDNRPVNDLYTSILEAAINIRDNPDEYEDTFAPGDILDGLLDPQSDILSPLESIVESAS</sequence>
<reference evidence="1" key="1">
    <citation type="submission" date="2020-10" db="EMBL/GenBank/DDBJ databases">
        <authorList>
            <person name="Gilroy R."/>
        </authorList>
    </citation>
    <scope>NUCLEOTIDE SEQUENCE</scope>
    <source>
        <strain evidence="1">CHK189-12415</strain>
    </source>
</reference>
<accession>A0A9D1J500</accession>
<name>A0A9D1J500_9FIRM</name>
<organism evidence="1 2">
    <name type="scientific">Candidatus Faecivivens stercoravium</name>
    <dbReference type="NCBI Taxonomy" id="2840803"/>
    <lineage>
        <taxon>Bacteria</taxon>
        <taxon>Bacillati</taxon>
        <taxon>Bacillota</taxon>
        <taxon>Clostridia</taxon>
        <taxon>Eubacteriales</taxon>
        <taxon>Oscillospiraceae</taxon>
        <taxon>Oscillospiraceae incertae sedis</taxon>
        <taxon>Candidatus Faecivivens</taxon>
    </lineage>
</organism>
<comment type="caution">
    <text evidence="1">The sequence shown here is derived from an EMBL/GenBank/DDBJ whole genome shotgun (WGS) entry which is preliminary data.</text>
</comment>
<dbReference type="EMBL" id="DVHA01000120">
    <property type="protein sequence ID" value="HIR60654.1"/>
    <property type="molecule type" value="Genomic_DNA"/>
</dbReference>
<evidence type="ECO:0000313" key="1">
    <source>
        <dbReference type="EMBL" id="HIR60654.1"/>
    </source>
</evidence>
<dbReference type="AlphaFoldDB" id="A0A9D1J500"/>
<evidence type="ECO:0000313" key="2">
    <source>
        <dbReference type="Proteomes" id="UP000824241"/>
    </source>
</evidence>
<protein>
    <submittedName>
        <fullName evidence="1">Uncharacterized protein</fullName>
    </submittedName>
</protein>